<feature type="coiled-coil region" evidence="1">
    <location>
        <begin position="126"/>
        <end position="216"/>
    </location>
</feature>
<dbReference type="InterPro" id="IPR050438">
    <property type="entry name" value="LMW_PTPase"/>
</dbReference>
<dbReference type="InterPro" id="IPR023485">
    <property type="entry name" value="Ptyr_pPase"/>
</dbReference>
<dbReference type="GO" id="GO:0004725">
    <property type="term" value="F:protein tyrosine phosphatase activity"/>
    <property type="evidence" value="ECO:0007669"/>
    <property type="project" value="TreeGrafter"/>
</dbReference>
<dbReference type="PANTHER" id="PTHR11717:SF31">
    <property type="entry name" value="LOW MOLECULAR WEIGHT PROTEIN-TYROSINE-PHOSPHATASE ETP-RELATED"/>
    <property type="match status" value="1"/>
</dbReference>
<dbReference type="Proteomes" id="UP000013378">
    <property type="component" value="Unassembled WGS sequence"/>
</dbReference>
<evidence type="ECO:0000313" key="3">
    <source>
        <dbReference type="EMBL" id="EOD01760.1"/>
    </source>
</evidence>
<dbReference type="SUPFAM" id="SSF52788">
    <property type="entry name" value="Phosphotyrosine protein phosphatases I"/>
    <property type="match status" value="1"/>
</dbReference>
<reference evidence="3 4" key="1">
    <citation type="journal article" date="2015" name="Geomicrobiol. J.">
        <title>Caldisalinibacter kiritimatiensis gen. nov., sp. nov., a moderately thermohalophilic thiosulfate-reducing bacterium from a hypersaline microbial mat.</title>
        <authorList>
            <person name="Ben Hania W."/>
            <person name="Joseph M."/>
            <person name="Fiebig A."/>
            <person name="Bunk B."/>
            <person name="Klenk H.-P."/>
            <person name="Fardeau M.-L."/>
            <person name="Spring S."/>
        </authorList>
    </citation>
    <scope>NUCLEOTIDE SEQUENCE [LARGE SCALE GENOMIC DNA]</scope>
    <source>
        <strain evidence="3 4">L21-TH-D2</strain>
    </source>
</reference>
<evidence type="ECO:0000259" key="2">
    <source>
        <dbReference type="SMART" id="SM00226"/>
    </source>
</evidence>
<dbReference type="InterPro" id="IPR036196">
    <property type="entry name" value="Ptyr_pPase_sf"/>
</dbReference>
<feature type="domain" description="Phosphotyrosine protein phosphatase I" evidence="2">
    <location>
        <begin position="1"/>
        <end position="135"/>
    </location>
</feature>
<comment type="caution">
    <text evidence="3">The sequence shown here is derived from an EMBL/GenBank/DDBJ whole genome shotgun (WGS) entry which is preliminary data.</text>
</comment>
<dbReference type="SMART" id="SM00226">
    <property type="entry name" value="LMWPc"/>
    <property type="match status" value="1"/>
</dbReference>
<protein>
    <submittedName>
        <fullName evidence="3">Protein-tyrosine-phosphatase</fullName>
    </submittedName>
</protein>
<dbReference type="eggNOG" id="COG0394">
    <property type="taxonomic scope" value="Bacteria"/>
</dbReference>
<accession>R1CHI8</accession>
<keyword evidence="1" id="KW-0175">Coiled coil</keyword>
<name>R1CHI8_9FIRM</name>
<dbReference type="PANTHER" id="PTHR11717">
    <property type="entry name" value="LOW MOLECULAR WEIGHT PROTEIN TYROSINE PHOSPHATASE"/>
    <property type="match status" value="1"/>
</dbReference>
<dbReference type="AlphaFoldDB" id="R1CHI8"/>
<organism evidence="3 4">
    <name type="scientific">Caldisalinibacter kiritimatiensis</name>
    <dbReference type="NCBI Taxonomy" id="1304284"/>
    <lineage>
        <taxon>Bacteria</taxon>
        <taxon>Bacillati</taxon>
        <taxon>Bacillota</taxon>
        <taxon>Tissierellia</taxon>
        <taxon>Tissierellales</taxon>
        <taxon>Thermohalobacteraceae</taxon>
        <taxon>Caldisalinibacter</taxon>
    </lineage>
</organism>
<dbReference type="STRING" id="1304284.L21TH_0149"/>
<dbReference type="Pfam" id="PF01451">
    <property type="entry name" value="LMWPc"/>
    <property type="match status" value="1"/>
</dbReference>
<evidence type="ECO:0000256" key="1">
    <source>
        <dbReference type="SAM" id="Coils"/>
    </source>
</evidence>
<sequence>MAEALFKDMIEKAGKDIKGLKVASAGVCAIPNQPATAQAIHALKEEGIDLSSHRSKPLTKEMIDKADLILTMTVNHKNAVLQMTPDAKGKVFTLKEYALKDINIDEILDELGVLYSRLREKREELITRRAKEIEALKRRREKIIKELNEIENEIKEWQMQIEAELEDDKAEIMRLEKKIPELDIVDPFGKPVEEYKKSAKEIKETLTKILEKIMEEIKNN</sequence>
<dbReference type="EMBL" id="ARZA01000021">
    <property type="protein sequence ID" value="EOD01760.1"/>
    <property type="molecule type" value="Genomic_DNA"/>
</dbReference>
<keyword evidence="4" id="KW-1185">Reference proteome</keyword>
<proteinExistence type="predicted"/>
<evidence type="ECO:0000313" key="4">
    <source>
        <dbReference type="Proteomes" id="UP000013378"/>
    </source>
</evidence>
<gene>
    <name evidence="3" type="ORF">L21TH_0149</name>
</gene>
<dbReference type="Gene3D" id="3.40.50.2300">
    <property type="match status" value="1"/>
</dbReference>